<organism evidence="1 2">
    <name type="scientific">Lutimaribacter degradans</name>
    <dbReference type="NCBI Taxonomy" id="2945989"/>
    <lineage>
        <taxon>Bacteria</taxon>
        <taxon>Pseudomonadati</taxon>
        <taxon>Pseudomonadota</taxon>
        <taxon>Alphaproteobacteria</taxon>
        <taxon>Rhodobacterales</taxon>
        <taxon>Roseobacteraceae</taxon>
        <taxon>Lutimaribacter</taxon>
    </lineage>
</organism>
<gene>
    <name evidence="1" type="ORF">M8744_04690</name>
</gene>
<protein>
    <submittedName>
        <fullName evidence="1">Glutamine synthetase family protein</fullName>
    </submittedName>
</protein>
<dbReference type="EMBL" id="JAMQGO010000002">
    <property type="protein sequence ID" value="MCM2561434.1"/>
    <property type="molecule type" value="Genomic_DNA"/>
</dbReference>
<sequence length="449" mass="49318">MTTHSPKDWLAAHPQVRTIRVAASDLNGQARGKRIPTRFANKVVEDGTRFPLSALNLDIWGEDIDDSPLVFETGDADGVLRPTERGFMPMPWLSAPTGLLPIWMFHDDGRPFDGDPRHALRAVVDRYKARGLTPVVAVELEFFLIDDSGKSLQVPISPRSGKRRKAAEILSIRALDAFDEFFTDLYDACEAMDIPADTAISEAGLGQFEINMMHQDDALRAADDAWLFKMLVKGLARRHGFAASFMAKPYEDYAGSGLHVHFSVLDQDGNNIFDDGGPKGTDALRHAIAGCLDAMPGSMLVFAPHANSYDRLVPENHAPTGIGWAYENRTAAIRVPAGNPAARRIEHRVAGGDVNPYLHLAAVLGAALTGIEDGTEPPAPVTGNAYALDLPQVPNTWPEAITSFESCDRIKRIFAPMLIQNLLLTKRQEMHYMAELTPQEQAEIYLDTV</sequence>
<keyword evidence="2" id="KW-1185">Reference proteome</keyword>
<evidence type="ECO:0000313" key="2">
    <source>
        <dbReference type="Proteomes" id="UP001203036"/>
    </source>
</evidence>
<name>A0ACC5ZVM4_9RHOB</name>
<evidence type="ECO:0000313" key="1">
    <source>
        <dbReference type="EMBL" id="MCM2561434.1"/>
    </source>
</evidence>
<reference evidence="1" key="1">
    <citation type="submission" date="2022-06" db="EMBL/GenBank/DDBJ databases">
        <title>Lutimaribacter sp. EGI FJ00013, a novel bacterium isolated from a salt lake sediment enrichment.</title>
        <authorList>
            <person name="Gao L."/>
            <person name="Fang B.-Z."/>
            <person name="Li W.-J."/>
        </authorList>
    </citation>
    <scope>NUCLEOTIDE SEQUENCE</scope>
    <source>
        <strain evidence="1">EGI FJ00013</strain>
    </source>
</reference>
<accession>A0ACC5ZVM4</accession>
<dbReference type="Proteomes" id="UP001203036">
    <property type="component" value="Unassembled WGS sequence"/>
</dbReference>
<proteinExistence type="predicted"/>
<comment type="caution">
    <text evidence="1">The sequence shown here is derived from an EMBL/GenBank/DDBJ whole genome shotgun (WGS) entry which is preliminary data.</text>
</comment>